<comment type="similarity">
    <text evidence="8">Belongs to the shikimate dehydrogenase family.</text>
</comment>
<evidence type="ECO:0000259" key="10">
    <source>
        <dbReference type="Pfam" id="PF08501"/>
    </source>
</evidence>
<dbReference type="OrthoDB" id="9776868at2"/>
<keyword evidence="16" id="KW-1185">Reference proteome</keyword>
<feature type="binding site" evidence="8">
    <location>
        <position position="237"/>
    </location>
    <ligand>
        <name>NADP(+)</name>
        <dbReference type="ChEBI" id="CHEBI:58349"/>
    </ligand>
</feature>
<protein>
    <recommendedName>
        <fullName evidence="2 8">Shikimate dehydrogenase (NADP(+))</fullName>
        <shortName evidence="8">SDH</shortName>
        <ecNumber evidence="2 8">1.1.1.25</ecNumber>
    </recommendedName>
</protein>
<dbReference type="GO" id="GO:0019632">
    <property type="term" value="P:shikimate metabolic process"/>
    <property type="evidence" value="ECO:0007669"/>
    <property type="project" value="InterPro"/>
</dbReference>
<dbReference type="FunFam" id="3.40.50.10860:FF:000006">
    <property type="entry name" value="Shikimate dehydrogenase (NADP(+))"/>
    <property type="match status" value="1"/>
</dbReference>
<dbReference type="AlphaFoldDB" id="A0A142FZQ6"/>
<feature type="binding site" evidence="8">
    <location>
        <begin position="13"/>
        <end position="15"/>
    </location>
    <ligand>
        <name>shikimate</name>
        <dbReference type="ChEBI" id="CHEBI:36208"/>
    </ligand>
</feature>
<dbReference type="GO" id="GO:0009423">
    <property type="term" value="P:chorismate biosynthetic process"/>
    <property type="evidence" value="ECO:0007669"/>
    <property type="project" value="UniProtKB-UniRule"/>
</dbReference>
<dbReference type="InterPro" id="IPR022893">
    <property type="entry name" value="Shikimate_DH_fam"/>
</dbReference>
<gene>
    <name evidence="8 14" type="primary">aroE</name>
    <name evidence="12" type="ORF">ACT75_04790</name>
    <name evidence="13" type="ORF">CQR80_09280</name>
    <name evidence="14" type="ORF">FXB79_08065</name>
</gene>
<evidence type="ECO:0000313" key="17">
    <source>
        <dbReference type="Proteomes" id="UP000323012"/>
    </source>
</evidence>
<evidence type="ECO:0000313" key="14">
    <source>
        <dbReference type="EMBL" id="TYA38601.1"/>
    </source>
</evidence>
<feature type="binding site" evidence="8">
    <location>
        <position position="101"/>
    </location>
    <ligand>
        <name>shikimate</name>
        <dbReference type="ChEBI" id="CHEBI:36208"/>
    </ligand>
</feature>
<evidence type="ECO:0000259" key="11">
    <source>
        <dbReference type="Pfam" id="PF18317"/>
    </source>
</evidence>
<keyword evidence="5 8" id="KW-0560">Oxidoreductase</keyword>
<dbReference type="GO" id="GO:0004764">
    <property type="term" value="F:shikimate 3-dehydrogenase (NADP+) activity"/>
    <property type="evidence" value="ECO:0007669"/>
    <property type="project" value="UniProtKB-UniRule"/>
</dbReference>
<dbReference type="Proteomes" id="UP000323012">
    <property type="component" value="Unassembled WGS sequence"/>
</dbReference>
<evidence type="ECO:0000256" key="8">
    <source>
        <dbReference type="HAMAP-Rule" id="MF_00222"/>
    </source>
</evidence>
<dbReference type="EC" id="1.1.1.25" evidence="2 8"/>
<dbReference type="RefSeq" id="WP_005543217.1">
    <property type="nucleotide sequence ID" value="NZ_CP012959.1"/>
</dbReference>
<keyword evidence="3 8" id="KW-0028">Amino-acid biosynthesis</keyword>
<dbReference type="Proteomes" id="UP000226080">
    <property type="component" value="Unassembled WGS sequence"/>
</dbReference>
<dbReference type="Pfam" id="PF18317">
    <property type="entry name" value="SDH_C"/>
    <property type="match status" value="1"/>
</dbReference>
<evidence type="ECO:0000256" key="2">
    <source>
        <dbReference type="ARBA" id="ARBA00012962"/>
    </source>
</evidence>
<organism evidence="14 17">
    <name type="scientific">Aggregatibacter actinomycetemcomitans</name>
    <name type="common">Actinobacillus actinomycetemcomitans</name>
    <name type="synonym">Haemophilus actinomycetemcomitans</name>
    <dbReference type="NCBI Taxonomy" id="714"/>
    <lineage>
        <taxon>Bacteria</taxon>
        <taxon>Pseudomonadati</taxon>
        <taxon>Pseudomonadota</taxon>
        <taxon>Gammaproteobacteria</taxon>
        <taxon>Pasteurellales</taxon>
        <taxon>Pasteurellaceae</taxon>
        <taxon>Aggregatibacter</taxon>
    </lineage>
</organism>
<reference evidence="12 15" key="1">
    <citation type="submission" date="2015-10" db="EMBL/GenBank/DDBJ databases">
        <title>Tn-seq of a polymicrobial infection.</title>
        <authorList>
            <person name="Stacy A."/>
            <person name="Rumbaugh K.P."/>
            <person name="Whiteley M."/>
        </authorList>
    </citation>
    <scope>NUCLEOTIDE SEQUENCE [LARGE SCALE GENOMIC DNA]</scope>
    <source>
        <strain evidence="12 15">624</strain>
    </source>
</reference>
<feature type="binding site" evidence="8">
    <location>
        <position position="76"/>
    </location>
    <ligand>
        <name>NADP(+)</name>
        <dbReference type="ChEBI" id="CHEBI:58349"/>
    </ligand>
</feature>
<dbReference type="GO" id="GO:0008652">
    <property type="term" value="P:amino acid biosynthetic process"/>
    <property type="evidence" value="ECO:0007669"/>
    <property type="project" value="UniProtKB-KW"/>
</dbReference>
<feature type="binding site" evidence="8">
    <location>
        <position position="244"/>
    </location>
    <ligand>
        <name>shikimate</name>
        <dbReference type="ChEBI" id="CHEBI:36208"/>
    </ligand>
</feature>
<keyword evidence="6 8" id="KW-0057">Aromatic amino acid biosynthesis</keyword>
<dbReference type="InterPro" id="IPR041121">
    <property type="entry name" value="SDH_C"/>
</dbReference>
<evidence type="ECO:0000313" key="15">
    <source>
        <dbReference type="Proteomes" id="UP000072236"/>
    </source>
</evidence>
<feature type="binding site" evidence="8">
    <location>
        <begin position="148"/>
        <end position="153"/>
    </location>
    <ligand>
        <name>NADP(+)</name>
        <dbReference type="ChEBI" id="CHEBI:58349"/>
    </ligand>
</feature>
<dbReference type="InterPro" id="IPR011342">
    <property type="entry name" value="Shikimate_DH"/>
</dbReference>
<dbReference type="HAMAP" id="MF_00222">
    <property type="entry name" value="Shikimate_DH_AroE"/>
    <property type="match status" value="1"/>
</dbReference>
<evidence type="ECO:0000259" key="9">
    <source>
        <dbReference type="Pfam" id="PF01488"/>
    </source>
</evidence>
<dbReference type="SUPFAM" id="SSF53223">
    <property type="entry name" value="Aminoacid dehydrogenase-like, N-terminal domain"/>
    <property type="match status" value="1"/>
</dbReference>
<feature type="binding site" evidence="8">
    <location>
        <position position="85"/>
    </location>
    <ligand>
        <name>shikimate</name>
        <dbReference type="ChEBI" id="CHEBI:36208"/>
    </ligand>
</feature>
<dbReference type="Pfam" id="PF08501">
    <property type="entry name" value="Shikimate_dh_N"/>
    <property type="match status" value="1"/>
</dbReference>
<feature type="domain" description="Shikimate dehydrogenase substrate binding N-terminal" evidence="10">
    <location>
        <begin position="5"/>
        <end position="87"/>
    </location>
</feature>
<evidence type="ECO:0000313" key="12">
    <source>
        <dbReference type="EMBL" id="AMQ93886.1"/>
    </source>
</evidence>
<dbReference type="PANTHER" id="PTHR21089">
    <property type="entry name" value="SHIKIMATE DEHYDROGENASE"/>
    <property type="match status" value="1"/>
</dbReference>
<accession>A0A142FZQ6</accession>
<evidence type="ECO:0000313" key="13">
    <source>
        <dbReference type="EMBL" id="PHO20015.1"/>
    </source>
</evidence>
<feature type="domain" description="Quinate/shikimate 5-dehydrogenase/glutamyl-tRNA reductase" evidence="9">
    <location>
        <begin position="119"/>
        <end position="189"/>
    </location>
</feature>
<comment type="subunit">
    <text evidence="8">Homodimer.</text>
</comment>
<comment type="function">
    <text evidence="8">Involved in the biosynthesis of the chorismate, which leads to the biosynthesis of aromatic amino acids. Catalyzes the reversible NADPH linked reduction of 3-dehydroshikimate (DHSA) to yield shikimate (SA).</text>
</comment>
<dbReference type="InterPro" id="IPR006151">
    <property type="entry name" value="Shikm_DH/Glu-tRNA_Rdtase"/>
</dbReference>
<dbReference type="NCBIfam" id="TIGR00507">
    <property type="entry name" value="aroE"/>
    <property type="match status" value="1"/>
</dbReference>
<evidence type="ECO:0000313" key="16">
    <source>
        <dbReference type="Proteomes" id="UP000226080"/>
    </source>
</evidence>
<keyword evidence="4 8" id="KW-0521">NADP</keyword>
<dbReference type="PANTHER" id="PTHR21089:SF1">
    <property type="entry name" value="BIFUNCTIONAL 3-DEHYDROQUINATE DEHYDRATASE_SHIKIMATE DEHYDROGENASE, CHLOROPLASTIC"/>
    <property type="match status" value="1"/>
</dbReference>
<dbReference type="EMBL" id="PCGW01000019">
    <property type="protein sequence ID" value="PHO20015.1"/>
    <property type="molecule type" value="Genomic_DNA"/>
</dbReference>
<comment type="pathway">
    <text evidence="1 8">Metabolic intermediate biosynthesis; chorismate biosynthesis; chorismate from D-erythrose 4-phosphate and phosphoenolpyruvate: step 4/7.</text>
</comment>
<feature type="binding site" evidence="8">
    <location>
        <position position="214"/>
    </location>
    <ligand>
        <name>shikimate</name>
        <dbReference type="ChEBI" id="CHEBI:36208"/>
    </ligand>
</feature>
<feature type="active site" description="Proton acceptor" evidence="8">
    <location>
        <position position="64"/>
    </location>
</feature>
<dbReference type="InterPro" id="IPR046346">
    <property type="entry name" value="Aminoacid_DH-like_N_sf"/>
</dbReference>
<dbReference type="Proteomes" id="UP000072236">
    <property type="component" value="Chromosome"/>
</dbReference>
<feature type="binding site" evidence="8">
    <location>
        <position position="60"/>
    </location>
    <ligand>
        <name>shikimate</name>
        <dbReference type="ChEBI" id="CHEBI:36208"/>
    </ligand>
</feature>
<feature type="binding site" evidence="8">
    <location>
        <position position="212"/>
    </location>
    <ligand>
        <name>NADP(+)</name>
        <dbReference type="ChEBI" id="CHEBI:58349"/>
    </ligand>
</feature>
<feature type="binding site" evidence="8">
    <location>
        <begin position="125"/>
        <end position="129"/>
    </location>
    <ligand>
        <name>NADP(+)</name>
        <dbReference type="ChEBI" id="CHEBI:58349"/>
    </ligand>
</feature>
<dbReference type="GO" id="GO:0005829">
    <property type="term" value="C:cytosol"/>
    <property type="evidence" value="ECO:0007669"/>
    <property type="project" value="TreeGrafter"/>
</dbReference>
<dbReference type="InterPro" id="IPR036291">
    <property type="entry name" value="NAD(P)-bd_dom_sf"/>
</dbReference>
<evidence type="ECO:0000256" key="7">
    <source>
        <dbReference type="ARBA" id="ARBA00049442"/>
    </source>
</evidence>
<dbReference type="InterPro" id="IPR013708">
    <property type="entry name" value="Shikimate_DH-bd_N"/>
</dbReference>
<dbReference type="eggNOG" id="COG0169">
    <property type="taxonomic scope" value="Bacteria"/>
</dbReference>
<dbReference type="CDD" id="cd01065">
    <property type="entry name" value="NAD_bind_Shikimate_DH"/>
    <property type="match status" value="1"/>
</dbReference>
<comment type="catalytic activity">
    <reaction evidence="7 8">
        <text>shikimate + NADP(+) = 3-dehydroshikimate + NADPH + H(+)</text>
        <dbReference type="Rhea" id="RHEA:17737"/>
        <dbReference type="ChEBI" id="CHEBI:15378"/>
        <dbReference type="ChEBI" id="CHEBI:16630"/>
        <dbReference type="ChEBI" id="CHEBI:36208"/>
        <dbReference type="ChEBI" id="CHEBI:57783"/>
        <dbReference type="ChEBI" id="CHEBI:58349"/>
        <dbReference type="EC" id="1.1.1.25"/>
    </reaction>
</comment>
<dbReference type="NCBIfam" id="NF001310">
    <property type="entry name" value="PRK00258.1-2"/>
    <property type="match status" value="1"/>
</dbReference>
<dbReference type="GO" id="GO:0009073">
    <property type="term" value="P:aromatic amino acid family biosynthetic process"/>
    <property type="evidence" value="ECO:0007669"/>
    <property type="project" value="UniProtKB-KW"/>
</dbReference>
<reference evidence="13 16" key="2">
    <citation type="submission" date="2017-10" db="EMBL/GenBank/DDBJ databases">
        <title>Draft genome sequences of Aggregatibacter actinomycetemcomitans strains 310a and 310b.</title>
        <authorList>
            <person name="May A.C."/>
            <person name="Ohta H."/>
            <person name="Maeda H."/>
            <person name="Kokeguchi S."/>
            <person name="Cugini C."/>
        </authorList>
    </citation>
    <scope>NUCLEOTIDE SEQUENCE [LARGE SCALE GENOMIC DNA]</scope>
    <source>
        <strain evidence="13 16">310b</strain>
    </source>
</reference>
<evidence type="ECO:0000256" key="6">
    <source>
        <dbReference type="ARBA" id="ARBA00023141"/>
    </source>
</evidence>
<dbReference type="KEGG" id="aact:ACT75_04790"/>
<proteinExistence type="inferred from homology"/>
<dbReference type="SUPFAM" id="SSF51735">
    <property type="entry name" value="NAD(P)-binding Rossmann-fold domains"/>
    <property type="match status" value="1"/>
</dbReference>
<feature type="domain" description="SDH C-terminal" evidence="11">
    <location>
        <begin position="237"/>
        <end position="261"/>
    </location>
</feature>
<evidence type="ECO:0000256" key="5">
    <source>
        <dbReference type="ARBA" id="ARBA00023002"/>
    </source>
</evidence>
<dbReference type="Gene3D" id="3.40.50.10860">
    <property type="entry name" value="Leucine Dehydrogenase, chain A, domain 1"/>
    <property type="match status" value="1"/>
</dbReference>
<dbReference type="Pfam" id="PF01488">
    <property type="entry name" value="Shikimate_DH"/>
    <property type="match status" value="1"/>
</dbReference>
<sequence length="266" mass="29354">MLYAVWGNPIVQSKSPQIHRIFAEQTAQDVQYDAMLGDEQDFERQLLAFFAKGAAGCNITSPFKERAFKLAQAHSERCLLAEACNTLKKRDDGSLYADNTDGAGLVTDLQRLYWLKPNQTLLILGAGGATKGVLLPLLQAQQNIVIANRTLSKAQQLADKFAPYGNVRAVELDKIPAQSFDVVINATSSGLHGGTVQIDDAILRMAKAVYDMQYDRQQDTPFLARCRALGVQNRCDGFGMLLAQAAHSFYLWRGVMPNIEPLFEAL</sequence>
<reference evidence="14 17" key="3">
    <citation type="submission" date="2019-08" db="EMBL/GenBank/DDBJ databases">
        <title>Whole genome sequencing of Aggregatibacter actinomycetemcomitans cultured from blood stream infections in Denmark reveals a novel phylogenetic lineage expressing serotype a membrane O polysaccharide.</title>
        <authorList>
            <person name="Nedergaard S."/>
            <person name="Kobel C.M."/>
            <person name="Nielsen M.B."/>
            <person name="Moeller R.T."/>
            <person name="Jensen A.B."/>
            <person name="Noerskov-Lauritsen N."/>
        </authorList>
    </citation>
    <scope>NUCLEOTIDE SEQUENCE [LARGE SCALE GENOMIC DNA]</scope>
    <source>
        <strain evidence="14 17">PN_563</strain>
    </source>
</reference>
<name>A0A142FZQ6_AGGAC</name>
<dbReference type="SMR" id="A0A142FZQ6"/>
<evidence type="ECO:0000256" key="3">
    <source>
        <dbReference type="ARBA" id="ARBA00022605"/>
    </source>
</evidence>
<dbReference type="Gene3D" id="3.40.50.720">
    <property type="entry name" value="NAD(P)-binding Rossmann-like Domain"/>
    <property type="match status" value="1"/>
</dbReference>
<dbReference type="GO" id="GO:0050661">
    <property type="term" value="F:NADP binding"/>
    <property type="evidence" value="ECO:0007669"/>
    <property type="project" value="InterPro"/>
</dbReference>
<dbReference type="EMBL" id="VSED01000021">
    <property type="protein sequence ID" value="TYA38601.1"/>
    <property type="molecule type" value="Genomic_DNA"/>
</dbReference>
<dbReference type="EMBL" id="CP012959">
    <property type="protein sequence ID" value="AMQ93886.1"/>
    <property type="molecule type" value="Genomic_DNA"/>
</dbReference>
<evidence type="ECO:0000256" key="1">
    <source>
        <dbReference type="ARBA" id="ARBA00004871"/>
    </source>
</evidence>
<evidence type="ECO:0000256" key="4">
    <source>
        <dbReference type="ARBA" id="ARBA00022857"/>
    </source>
</evidence>